<dbReference type="InterPro" id="IPR029787">
    <property type="entry name" value="Nucleotide_cyclase"/>
</dbReference>
<keyword evidence="4" id="KW-0175">Coiled coil</keyword>
<dbReference type="PROSITE" id="PS50112">
    <property type="entry name" value="PAS"/>
    <property type="match status" value="1"/>
</dbReference>
<evidence type="ECO:0000259" key="9">
    <source>
        <dbReference type="PROSITE" id="PS50887"/>
    </source>
</evidence>
<feature type="domain" description="Response regulatory" evidence="5">
    <location>
        <begin position="3"/>
        <end position="120"/>
    </location>
</feature>
<evidence type="ECO:0000256" key="3">
    <source>
        <dbReference type="PROSITE-ProRule" id="PRU00169"/>
    </source>
</evidence>
<dbReference type="InterPro" id="IPR043128">
    <property type="entry name" value="Rev_trsase/Diguanyl_cyclase"/>
</dbReference>
<dbReference type="SMART" id="SM00267">
    <property type="entry name" value="GGDEF"/>
    <property type="match status" value="1"/>
</dbReference>
<dbReference type="Gene3D" id="3.40.50.2300">
    <property type="match status" value="1"/>
</dbReference>
<dbReference type="NCBIfam" id="TIGR00254">
    <property type="entry name" value="GGDEF"/>
    <property type="match status" value="1"/>
</dbReference>
<dbReference type="NCBIfam" id="TIGR00229">
    <property type="entry name" value="sensory_box"/>
    <property type="match status" value="1"/>
</dbReference>
<proteinExistence type="predicted"/>
<keyword evidence="2" id="KW-0418">Kinase</keyword>
<dbReference type="PROSITE" id="PS50110">
    <property type="entry name" value="RESPONSE_REGULATORY"/>
    <property type="match status" value="1"/>
</dbReference>
<dbReference type="SMART" id="SM00052">
    <property type="entry name" value="EAL"/>
    <property type="match status" value="1"/>
</dbReference>
<protein>
    <submittedName>
        <fullName evidence="10">EAL domain-containing protein</fullName>
    </submittedName>
</protein>
<evidence type="ECO:0000256" key="2">
    <source>
        <dbReference type="ARBA" id="ARBA00022777"/>
    </source>
</evidence>
<keyword evidence="11" id="KW-1185">Reference proteome</keyword>
<evidence type="ECO:0000256" key="4">
    <source>
        <dbReference type="SAM" id="Coils"/>
    </source>
</evidence>
<gene>
    <name evidence="10" type="ORF">ACFOW7_08700</name>
</gene>
<dbReference type="SMART" id="SM00086">
    <property type="entry name" value="PAC"/>
    <property type="match status" value="1"/>
</dbReference>
<dbReference type="InterPro" id="IPR035965">
    <property type="entry name" value="PAS-like_dom_sf"/>
</dbReference>
<dbReference type="Gene3D" id="3.30.450.40">
    <property type="match status" value="2"/>
</dbReference>
<evidence type="ECO:0000259" key="6">
    <source>
        <dbReference type="PROSITE" id="PS50112"/>
    </source>
</evidence>
<name>A0ABV8MRA8_9NEIS</name>
<keyword evidence="3" id="KW-0597">Phosphoprotein</keyword>
<dbReference type="InterPro" id="IPR001610">
    <property type="entry name" value="PAC"/>
</dbReference>
<dbReference type="Pfam" id="PF13185">
    <property type="entry name" value="GAF_2"/>
    <property type="match status" value="2"/>
</dbReference>
<dbReference type="PANTHER" id="PTHR44757:SF2">
    <property type="entry name" value="BIOFILM ARCHITECTURE MAINTENANCE PROTEIN MBAA"/>
    <property type="match status" value="1"/>
</dbReference>
<dbReference type="Pfam" id="PF08447">
    <property type="entry name" value="PAS_3"/>
    <property type="match status" value="1"/>
</dbReference>
<evidence type="ECO:0000259" key="8">
    <source>
        <dbReference type="PROSITE" id="PS50883"/>
    </source>
</evidence>
<dbReference type="CDD" id="cd01948">
    <property type="entry name" value="EAL"/>
    <property type="match status" value="1"/>
</dbReference>
<feature type="domain" description="EAL" evidence="8">
    <location>
        <begin position="809"/>
        <end position="1063"/>
    </location>
</feature>
<feature type="domain" description="PAS" evidence="6">
    <location>
        <begin position="334"/>
        <end position="412"/>
    </location>
</feature>
<dbReference type="SUPFAM" id="SSF52172">
    <property type="entry name" value="CheY-like"/>
    <property type="match status" value="1"/>
</dbReference>
<evidence type="ECO:0000259" key="5">
    <source>
        <dbReference type="PROSITE" id="PS50110"/>
    </source>
</evidence>
<dbReference type="SUPFAM" id="SSF55073">
    <property type="entry name" value="Nucleotide cyclase"/>
    <property type="match status" value="1"/>
</dbReference>
<dbReference type="Gene3D" id="3.20.20.450">
    <property type="entry name" value="EAL domain"/>
    <property type="match status" value="1"/>
</dbReference>
<evidence type="ECO:0000259" key="7">
    <source>
        <dbReference type="PROSITE" id="PS50113"/>
    </source>
</evidence>
<dbReference type="InterPro" id="IPR029016">
    <property type="entry name" value="GAF-like_dom_sf"/>
</dbReference>
<dbReference type="Gene3D" id="3.30.450.20">
    <property type="entry name" value="PAS domain"/>
    <property type="match status" value="1"/>
</dbReference>
<dbReference type="SUPFAM" id="SSF141868">
    <property type="entry name" value="EAL domain-like"/>
    <property type="match status" value="1"/>
</dbReference>
<comment type="caution">
    <text evidence="10">The sequence shown here is derived from an EMBL/GenBank/DDBJ whole genome shotgun (WGS) entry which is preliminary data.</text>
</comment>
<dbReference type="InterPro" id="IPR000014">
    <property type="entry name" value="PAS"/>
</dbReference>
<dbReference type="RefSeq" id="WP_378163172.1">
    <property type="nucleotide sequence ID" value="NZ_JBHSBU010000001.1"/>
</dbReference>
<evidence type="ECO:0000313" key="10">
    <source>
        <dbReference type="EMBL" id="MFC4159430.1"/>
    </source>
</evidence>
<accession>A0ABV8MRA8</accession>
<dbReference type="InterPro" id="IPR001789">
    <property type="entry name" value="Sig_transdc_resp-reg_receiver"/>
</dbReference>
<dbReference type="InterPro" id="IPR003018">
    <property type="entry name" value="GAF"/>
</dbReference>
<keyword evidence="1" id="KW-0808">Transferase</keyword>
<evidence type="ECO:0000256" key="1">
    <source>
        <dbReference type="ARBA" id="ARBA00022679"/>
    </source>
</evidence>
<organism evidence="10 11">
    <name type="scientific">Chitinimonas lacunae</name>
    <dbReference type="NCBI Taxonomy" id="1963018"/>
    <lineage>
        <taxon>Bacteria</taxon>
        <taxon>Pseudomonadati</taxon>
        <taxon>Pseudomonadota</taxon>
        <taxon>Betaproteobacteria</taxon>
        <taxon>Neisseriales</taxon>
        <taxon>Chitinibacteraceae</taxon>
        <taxon>Chitinimonas</taxon>
    </lineage>
</organism>
<dbReference type="SUPFAM" id="SSF55781">
    <property type="entry name" value="GAF domain-like"/>
    <property type="match status" value="2"/>
</dbReference>
<dbReference type="SMART" id="SM00448">
    <property type="entry name" value="REC"/>
    <property type="match status" value="1"/>
</dbReference>
<reference evidence="11" key="1">
    <citation type="journal article" date="2019" name="Int. J. Syst. Evol. Microbiol.">
        <title>The Global Catalogue of Microorganisms (GCM) 10K type strain sequencing project: providing services to taxonomists for standard genome sequencing and annotation.</title>
        <authorList>
            <consortium name="The Broad Institute Genomics Platform"/>
            <consortium name="The Broad Institute Genome Sequencing Center for Infectious Disease"/>
            <person name="Wu L."/>
            <person name="Ma J."/>
        </authorList>
    </citation>
    <scope>NUCLEOTIDE SEQUENCE [LARGE SCALE GENOMIC DNA]</scope>
    <source>
        <strain evidence="11">LMG 29894</strain>
    </source>
</reference>
<dbReference type="CDD" id="cd01949">
    <property type="entry name" value="GGDEF"/>
    <property type="match status" value="1"/>
</dbReference>
<feature type="domain" description="PAC" evidence="7">
    <location>
        <begin position="409"/>
        <end position="461"/>
    </location>
</feature>
<dbReference type="InterPro" id="IPR001633">
    <property type="entry name" value="EAL_dom"/>
</dbReference>
<dbReference type="Pfam" id="PF00072">
    <property type="entry name" value="Response_reg"/>
    <property type="match status" value="1"/>
</dbReference>
<dbReference type="InterPro" id="IPR000700">
    <property type="entry name" value="PAS-assoc_C"/>
</dbReference>
<sequence length="1074" mass="119608">MATVLIVDDRAINRQFLRTLLGYGGYQTIEADDGDVALEKVWTERPDLLIADILMPRMNGLEMARCLRADPRLAHLPIIFYTATYRLRDAQELAATCGAARVLAKPAEPKVILDTVAEVLGDRARWPSEPLQDAAPTELAPTPHDTEGLSLRLSALLELGLELNLQRDPQQLIELCCRAAQDILTVRCSGVAIVGETGQLQRHATQGLADRRLLQAIDPCAGPWGMALRSGRLVRLDEAETAAAGLPPGHPPVRHMLVVPLHTSQRCYGWLYLADRLNGAGFDDADEQLALALAAQLAQCYENLEVLEQVQRHAEQLEIEVSERQLALVALQESESRFRQVAGNIREMFYLVTADLSQILYISPAFEAIWGIPCQQLYQEPESWFSAIHPDDVSRVIAAIGPDSLPQPLQMEYRLIRPDGSCRWVQNRSFPVYDTQGKVYRLAGICEDITERHERNVRISRLSRILAVLSGINSAIVRIRDRQELLQEACDIAVHKGEFLLAWIGELDEGNTGRVVAWRGGQCDPTDRLLLSSAPDSPDAYYPANQALRLQRPVICNDLTLDPQLLPFCGRELQHGFRAIAALPWRQEGHGGAVMVLYAGEPGFFDADELRLLGELVGDLCFGLDYIERERQLAYLALYDPLTGLPNRKLLLDQLTLLLGAARHEQRQLAVLVLDLDHFRQINDHSGRHIGDQLLQEVAQRWRAVLAEPACLARLEADVFAVVLTDLNHKAEAASLLGQQLIAALAQPFETGERALRLDARAGVALFPDDADDAPTLLRNAESAVKQAKLIGERYLYYDLATHAVMTEKLALEEAMRLALEQRRFEMYYQPRIDLVRGEMVGAEALLRWNDPAHGQISPARFIPLAEETGLIVPLGEWVIDAVCAQQAIWLAQGLPIVPVALNLSAVQFNDVHLPQTLQAALERHKLPSDYLELELTESAVMRDPDRAIRLLYAFRELGFKLSLDDFGTGYSSLAYLKRFPFDCLKIDRAFVTDLTRNADDAAIATAIIALAHQLKLRTVAEGVETEAQLNFLRRHGCDEMQGFYFSRPLEAEDFSPLLCSGCKLTLTALSGEA</sequence>
<dbReference type="PROSITE" id="PS50113">
    <property type="entry name" value="PAC"/>
    <property type="match status" value="1"/>
</dbReference>
<dbReference type="Proteomes" id="UP001595791">
    <property type="component" value="Unassembled WGS sequence"/>
</dbReference>
<dbReference type="PANTHER" id="PTHR44757">
    <property type="entry name" value="DIGUANYLATE CYCLASE DGCP"/>
    <property type="match status" value="1"/>
</dbReference>
<dbReference type="PROSITE" id="PS50883">
    <property type="entry name" value="EAL"/>
    <property type="match status" value="1"/>
</dbReference>
<feature type="coiled-coil region" evidence="4">
    <location>
        <begin position="307"/>
        <end position="334"/>
    </location>
</feature>
<dbReference type="PROSITE" id="PS50887">
    <property type="entry name" value="GGDEF"/>
    <property type="match status" value="1"/>
</dbReference>
<dbReference type="Gene3D" id="3.30.70.270">
    <property type="match status" value="1"/>
</dbReference>
<dbReference type="EMBL" id="JBHSBU010000001">
    <property type="protein sequence ID" value="MFC4159430.1"/>
    <property type="molecule type" value="Genomic_DNA"/>
</dbReference>
<dbReference type="InterPro" id="IPR052155">
    <property type="entry name" value="Biofilm_reg_signaling"/>
</dbReference>
<feature type="domain" description="GGDEF" evidence="9">
    <location>
        <begin position="667"/>
        <end position="801"/>
    </location>
</feature>
<dbReference type="InterPro" id="IPR035919">
    <property type="entry name" value="EAL_sf"/>
</dbReference>
<dbReference type="SUPFAM" id="SSF55785">
    <property type="entry name" value="PYP-like sensor domain (PAS domain)"/>
    <property type="match status" value="1"/>
</dbReference>
<dbReference type="SMART" id="SM00065">
    <property type="entry name" value="GAF"/>
    <property type="match status" value="2"/>
</dbReference>
<dbReference type="CDD" id="cd00130">
    <property type="entry name" value="PAS"/>
    <property type="match status" value="1"/>
</dbReference>
<dbReference type="InterPro" id="IPR011006">
    <property type="entry name" value="CheY-like_superfamily"/>
</dbReference>
<evidence type="ECO:0000313" key="11">
    <source>
        <dbReference type="Proteomes" id="UP001595791"/>
    </source>
</evidence>
<dbReference type="Pfam" id="PF00990">
    <property type="entry name" value="GGDEF"/>
    <property type="match status" value="1"/>
</dbReference>
<feature type="modified residue" description="4-aspartylphosphate" evidence="3">
    <location>
        <position position="52"/>
    </location>
</feature>
<dbReference type="InterPro" id="IPR000160">
    <property type="entry name" value="GGDEF_dom"/>
</dbReference>
<dbReference type="InterPro" id="IPR013655">
    <property type="entry name" value="PAS_fold_3"/>
</dbReference>
<dbReference type="Pfam" id="PF00563">
    <property type="entry name" value="EAL"/>
    <property type="match status" value="1"/>
</dbReference>